<evidence type="ECO:0000313" key="1">
    <source>
        <dbReference type="EMBL" id="CAC5400969.1"/>
    </source>
</evidence>
<keyword evidence="2" id="KW-1185">Reference proteome</keyword>
<dbReference type="EMBL" id="CACVKT020006353">
    <property type="protein sequence ID" value="CAC5400969.1"/>
    <property type="molecule type" value="Genomic_DNA"/>
</dbReference>
<evidence type="ECO:0000313" key="2">
    <source>
        <dbReference type="Proteomes" id="UP000507470"/>
    </source>
</evidence>
<reference evidence="1 2" key="1">
    <citation type="submission" date="2020-06" db="EMBL/GenBank/DDBJ databases">
        <authorList>
            <person name="Li R."/>
            <person name="Bekaert M."/>
        </authorList>
    </citation>
    <scope>NUCLEOTIDE SEQUENCE [LARGE SCALE GENOMIC DNA]</scope>
    <source>
        <strain evidence="2">wild</strain>
    </source>
</reference>
<protein>
    <submittedName>
        <fullName evidence="1">Uncharacterized protein</fullName>
    </submittedName>
</protein>
<sequence>MQFLLQKHSEEIKEAIEKHFDKCNLTYSTEEVVVEMLSNENIIFSELTDILRNQAEELVIQIAPRTSRAKESLLCNLSAQVKDDLVHFFYDHEGRIHIVGFLEINSDINRAVDNVKLKYNMYNEADCEILLSGGLTKSTKKWSTYITNENTLYQNILQHLRHLEEQFKCRLSLEIQHPSIQYIAQCVNWDKSIHVVLVCGTAATLLADYVVCVSDPMGKYHLK</sequence>
<proteinExistence type="predicted"/>
<accession>A0A6J8CZI2</accession>
<organism evidence="1 2">
    <name type="scientific">Mytilus coruscus</name>
    <name type="common">Sea mussel</name>
    <dbReference type="NCBI Taxonomy" id="42192"/>
    <lineage>
        <taxon>Eukaryota</taxon>
        <taxon>Metazoa</taxon>
        <taxon>Spiralia</taxon>
        <taxon>Lophotrochozoa</taxon>
        <taxon>Mollusca</taxon>
        <taxon>Bivalvia</taxon>
        <taxon>Autobranchia</taxon>
        <taxon>Pteriomorphia</taxon>
        <taxon>Mytilida</taxon>
        <taxon>Mytiloidea</taxon>
        <taxon>Mytilidae</taxon>
        <taxon>Mytilinae</taxon>
        <taxon>Mytilus</taxon>
    </lineage>
</organism>
<dbReference type="AlphaFoldDB" id="A0A6J8CZI2"/>
<gene>
    <name evidence="1" type="ORF">MCOR_35109</name>
</gene>
<dbReference type="Proteomes" id="UP000507470">
    <property type="component" value="Unassembled WGS sequence"/>
</dbReference>
<name>A0A6J8CZI2_MYTCO</name>